<dbReference type="AlphaFoldDB" id="A0A0F8WZL2"/>
<protein>
    <submittedName>
        <fullName evidence="1">Uncharacterized protein</fullName>
    </submittedName>
</protein>
<dbReference type="EMBL" id="LAZR01062158">
    <property type="protein sequence ID" value="KKK62098.1"/>
    <property type="molecule type" value="Genomic_DNA"/>
</dbReference>
<gene>
    <name evidence="1" type="ORF">LCGC14_3007710</name>
</gene>
<organism evidence="1">
    <name type="scientific">marine sediment metagenome</name>
    <dbReference type="NCBI Taxonomy" id="412755"/>
    <lineage>
        <taxon>unclassified sequences</taxon>
        <taxon>metagenomes</taxon>
        <taxon>ecological metagenomes</taxon>
    </lineage>
</organism>
<accession>A0A0F8WZL2</accession>
<comment type="caution">
    <text evidence="1">The sequence shown here is derived from an EMBL/GenBank/DDBJ whole genome shotgun (WGS) entry which is preliminary data.</text>
</comment>
<evidence type="ECO:0000313" key="1">
    <source>
        <dbReference type="EMBL" id="KKK62098.1"/>
    </source>
</evidence>
<reference evidence="1" key="1">
    <citation type="journal article" date="2015" name="Nature">
        <title>Complex archaea that bridge the gap between prokaryotes and eukaryotes.</title>
        <authorList>
            <person name="Spang A."/>
            <person name="Saw J.H."/>
            <person name="Jorgensen S.L."/>
            <person name="Zaremba-Niedzwiedzka K."/>
            <person name="Martijn J."/>
            <person name="Lind A.E."/>
            <person name="van Eijk R."/>
            <person name="Schleper C."/>
            <person name="Guy L."/>
            <person name="Ettema T.J."/>
        </authorList>
    </citation>
    <scope>NUCLEOTIDE SEQUENCE</scope>
</reference>
<feature type="non-terminal residue" evidence="1">
    <location>
        <position position="1"/>
    </location>
</feature>
<proteinExistence type="predicted"/>
<name>A0A0F8WZL2_9ZZZZ</name>
<sequence length="106" mass="11112">VDVVVKYSTDGTDVDAIQLEASMEVLQDDDDQDAGGQDFGTATDITDTPATATANYSNVTAAVTISHANCGSPAAGDDGRFKLTRDWDHASNTDDVQVSEVVITET</sequence>